<reference evidence="2" key="1">
    <citation type="submission" date="2020-05" db="EMBL/GenBank/DDBJ databases">
        <authorList>
            <person name="Chiriac C."/>
            <person name="Salcher M."/>
            <person name="Ghai R."/>
            <person name="Kavagutti S V."/>
        </authorList>
    </citation>
    <scope>NUCLEOTIDE SEQUENCE</scope>
</reference>
<proteinExistence type="predicted"/>
<dbReference type="EMBL" id="LR797450">
    <property type="protein sequence ID" value="CAB4217378.1"/>
    <property type="molecule type" value="Genomic_DNA"/>
</dbReference>
<organism evidence="2">
    <name type="scientific">uncultured Caudovirales phage</name>
    <dbReference type="NCBI Taxonomy" id="2100421"/>
    <lineage>
        <taxon>Viruses</taxon>
        <taxon>Duplodnaviria</taxon>
        <taxon>Heunggongvirae</taxon>
        <taxon>Uroviricota</taxon>
        <taxon>Caudoviricetes</taxon>
        <taxon>Peduoviridae</taxon>
        <taxon>Maltschvirus</taxon>
        <taxon>Maltschvirus maltsch</taxon>
    </lineage>
</organism>
<evidence type="ECO:0000313" key="1">
    <source>
        <dbReference type="EMBL" id="CAB4185620.1"/>
    </source>
</evidence>
<dbReference type="EMBL" id="LR798430">
    <property type="protein sequence ID" value="CAB5231300.1"/>
    <property type="molecule type" value="Genomic_DNA"/>
</dbReference>
<evidence type="ECO:0000313" key="2">
    <source>
        <dbReference type="EMBL" id="CAB4193549.1"/>
    </source>
</evidence>
<accession>A0A6J5R983</accession>
<evidence type="ECO:0000313" key="4">
    <source>
        <dbReference type="EMBL" id="CAB5231300.1"/>
    </source>
</evidence>
<evidence type="ECO:0000313" key="3">
    <source>
        <dbReference type="EMBL" id="CAB4217378.1"/>
    </source>
</evidence>
<sequence>MSRAVSFLYPDPNTEVTVKLSETAKITGIQCFDLLDSWDFPGAVHRLADNEIKLDFTFDHFTDLGDQAKSVEIHRIRRERSPFAGRIVIFYDFGLPPTEEGGAEEQIALLPIAVADLFRPTGAIGTPDDPWPNPLTEQQGIALENSFRQAPAAVHRRYLAFRDRAGQQLRLGDRVTFEGVQFFMGLKGRAYFLLNTASAFPVQHMNFDGQVLPVQLVPRESEDEEAFRQITDCNIFIQ</sequence>
<dbReference type="EMBL" id="LR797075">
    <property type="protein sequence ID" value="CAB4185620.1"/>
    <property type="molecule type" value="Genomic_DNA"/>
</dbReference>
<gene>
    <name evidence="1" type="ORF">UFOVP1127_109</name>
    <name evidence="2" type="ORF">UFOVP1242_101</name>
    <name evidence="3" type="ORF">UFOVP1492_25</name>
    <name evidence="4" type="ORF">UFOVP1580_54</name>
</gene>
<name>A0A6J5R983_9CAUD</name>
<dbReference type="EMBL" id="LR797197">
    <property type="protein sequence ID" value="CAB4193549.1"/>
    <property type="molecule type" value="Genomic_DNA"/>
</dbReference>
<protein>
    <submittedName>
        <fullName evidence="2">Uncharacterized protein</fullName>
    </submittedName>
</protein>